<gene>
    <name evidence="8" type="ORF">S03H2_63309</name>
</gene>
<evidence type="ECO:0000256" key="4">
    <source>
        <dbReference type="ARBA" id="ARBA00022723"/>
    </source>
</evidence>
<evidence type="ECO:0000313" key="8">
    <source>
        <dbReference type="EMBL" id="GAH83838.1"/>
    </source>
</evidence>
<keyword evidence="2" id="KW-0312">Gluconeogenesis</keyword>
<evidence type="ECO:0000256" key="6">
    <source>
        <dbReference type="ARBA" id="ARBA00023014"/>
    </source>
</evidence>
<dbReference type="PANTHER" id="PTHR30182">
    <property type="entry name" value="L-SERINE DEHYDRATASE"/>
    <property type="match status" value="1"/>
</dbReference>
<evidence type="ECO:0000256" key="2">
    <source>
        <dbReference type="ARBA" id="ARBA00022432"/>
    </source>
</evidence>
<keyword evidence="7" id="KW-0456">Lyase</keyword>
<dbReference type="AlphaFoldDB" id="X1KP83"/>
<evidence type="ECO:0000256" key="1">
    <source>
        <dbReference type="ARBA" id="ARBA00001966"/>
    </source>
</evidence>
<comment type="caution">
    <text evidence="8">The sequence shown here is derived from an EMBL/GenBank/DDBJ whole genome shotgun (WGS) entry which is preliminary data.</text>
</comment>
<keyword evidence="5" id="KW-0408">Iron</keyword>
<sequence>MEYVSIFNDVLGPVMHGPSSSHTAASYRIGRMARSLLGDEPSSVTFIFDPEGSYAKVYRQQGADFAFAAGLMEWQITDDRFHQALELASGQGLEVKFKVESLDRADHPNTVLIQMTSRKGKKLSTVA</sequence>
<proteinExistence type="predicted"/>
<keyword evidence="3" id="KW-0004">4Fe-4S</keyword>
<dbReference type="GO" id="GO:0051539">
    <property type="term" value="F:4 iron, 4 sulfur cluster binding"/>
    <property type="evidence" value="ECO:0007669"/>
    <property type="project" value="UniProtKB-KW"/>
</dbReference>
<dbReference type="GO" id="GO:0003941">
    <property type="term" value="F:L-serine ammonia-lyase activity"/>
    <property type="evidence" value="ECO:0007669"/>
    <property type="project" value="TreeGrafter"/>
</dbReference>
<dbReference type="PANTHER" id="PTHR30182:SF1">
    <property type="entry name" value="L-SERINE DEHYDRATASE 1"/>
    <property type="match status" value="1"/>
</dbReference>
<dbReference type="EMBL" id="BARU01041007">
    <property type="protein sequence ID" value="GAH83838.1"/>
    <property type="molecule type" value="Genomic_DNA"/>
</dbReference>
<evidence type="ECO:0000256" key="3">
    <source>
        <dbReference type="ARBA" id="ARBA00022485"/>
    </source>
</evidence>
<evidence type="ECO:0008006" key="9">
    <source>
        <dbReference type="Google" id="ProtNLM"/>
    </source>
</evidence>
<dbReference type="Gene3D" id="3.30.1330.90">
    <property type="entry name" value="D-3-phosphoglycerate dehydrogenase, domain 3"/>
    <property type="match status" value="1"/>
</dbReference>
<keyword evidence="4" id="KW-0479">Metal-binding</keyword>
<reference evidence="8" key="1">
    <citation type="journal article" date="2014" name="Front. Microbiol.">
        <title>High frequency of phylogenetically diverse reductive dehalogenase-homologous genes in deep subseafloor sedimentary metagenomes.</title>
        <authorList>
            <person name="Kawai M."/>
            <person name="Futagami T."/>
            <person name="Toyoda A."/>
            <person name="Takaki Y."/>
            <person name="Nishi S."/>
            <person name="Hori S."/>
            <person name="Arai W."/>
            <person name="Tsubouchi T."/>
            <person name="Morono Y."/>
            <person name="Uchiyama I."/>
            <person name="Ito T."/>
            <person name="Fujiyama A."/>
            <person name="Inagaki F."/>
            <person name="Takami H."/>
        </authorList>
    </citation>
    <scope>NUCLEOTIDE SEQUENCE</scope>
    <source>
        <strain evidence="8">Expedition CK06-06</strain>
    </source>
</reference>
<evidence type="ECO:0000256" key="5">
    <source>
        <dbReference type="ARBA" id="ARBA00023004"/>
    </source>
</evidence>
<organism evidence="8">
    <name type="scientific">marine sediment metagenome</name>
    <dbReference type="NCBI Taxonomy" id="412755"/>
    <lineage>
        <taxon>unclassified sequences</taxon>
        <taxon>metagenomes</taxon>
        <taxon>ecological metagenomes</taxon>
    </lineage>
</organism>
<protein>
    <recommendedName>
        <fullName evidence="9">Serine dehydratase beta chain domain-containing protein</fullName>
    </recommendedName>
</protein>
<dbReference type="SUPFAM" id="SSF143548">
    <property type="entry name" value="Serine metabolism enzymes domain"/>
    <property type="match status" value="1"/>
</dbReference>
<dbReference type="GO" id="GO:0046872">
    <property type="term" value="F:metal ion binding"/>
    <property type="evidence" value="ECO:0007669"/>
    <property type="project" value="UniProtKB-KW"/>
</dbReference>
<dbReference type="InterPro" id="IPR029009">
    <property type="entry name" value="ASB_dom_sf"/>
</dbReference>
<comment type="cofactor">
    <cofactor evidence="1">
        <name>[4Fe-4S] cluster</name>
        <dbReference type="ChEBI" id="CHEBI:49883"/>
    </cofactor>
</comment>
<keyword evidence="6" id="KW-0411">Iron-sulfur</keyword>
<evidence type="ECO:0000256" key="7">
    <source>
        <dbReference type="ARBA" id="ARBA00023239"/>
    </source>
</evidence>
<dbReference type="GO" id="GO:0006094">
    <property type="term" value="P:gluconeogenesis"/>
    <property type="evidence" value="ECO:0007669"/>
    <property type="project" value="UniProtKB-KW"/>
</dbReference>
<accession>X1KP83</accession>
<dbReference type="InterPro" id="IPR051318">
    <property type="entry name" value="Fe-S_L-Ser"/>
</dbReference>
<feature type="non-terminal residue" evidence="8">
    <location>
        <position position="127"/>
    </location>
</feature>
<name>X1KP83_9ZZZZ</name>